<protein>
    <recommendedName>
        <fullName evidence="6">Pilus assembly protein FimV</fullName>
    </recommendedName>
</protein>
<dbReference type="Gene3D" id="1.20.58.2200">
    <property type="match status" value="1"/>
</dbReference>
<dbReference type="InterPro" id="IPR020011">
    <property type="entry name" value="FimV_C"/>
</dbReference>
<dbReference type="EMBL" id="PYMC01000012">
    <property type="protein sequence ID" value="PSW03882.1"/>
    <property type="molecule type" value="Genomic_DNA"/>
</dbReference>
<dbReference type="Proteomes" id="UP000240904">
    <property type="component" value="Unassembled WGS sequence"/>
</dbReference>
<keyword evidence="2" id="KW-1133">Transmembrane helix</keyword>
<feature type="compositionally biased region" description="Acidic residues" evidence="1">
    <location>
        <begin position="1153"/>
        <end position="1165"/>
    </location>
</feature>
<evidence type="ECO:0000256" key="1">
    <source>
        <dbReference type="SAM" id="MobiDB-lite"/>
    </source>
</evidence>
<feature type="compositionally biased region" description="Acidic residues" evidence="1">
    <location>
        <begin position="343"/>
        <end position="376"/>
    </location>
</feature>
<feature type="signal peptide" evidence="3">
    <location>
        <begin position="1"/>
        <end position="24"/>
    </location>
</feature>
<evidence type="ECO:0000313" key="5">
    <source>
        <dbReference type="Proteomes" id="UP000240904"/>
    </source>
</evidence>
<reference evidence="4 5" key="1">
    <citation type="submission" date="2018-03" db="EMBL/GenBank/DDBJ databases">
        <title>Whole genome sequencing of Histamine producing bacteria.</title>
        <authorList>
            <person name="Butler K."/>
        </authorList>
    </citation>
    <scope>NUCLEOTIDE SEQUENCE [LARGE SCALE GENOMIC DNA]</scope>
    <source>
        <strain evidence="4 5">DSM 16190</strain>
    </source>
</reference>
<comment type="caution">
    <text evidence="4">The sequence shown here is derived from an EMBL/GenBank/DDBJ whole genome shotgun (WGS) entry which is preliminary data.</text>
</comment>
<evidence type="ECO:0000256" key="2">
    <source>
        <dbReference type="SAM" id="Phobius"/>
    </source>
</evidence>
<dbReference type="NCBIfam" id="TIGR03504">
    <property type="entry name" value="FimV_Cterm"/>
    <property type="match status" value="1"/>
</dbReference>
<feature type="region of interest" description="Disordered" evidence="1">
    <location>
        <begin position="140"/>
        <end position="171"/>
    </location>
</feature>
<feature type="chain" id="PRO_5015399962" description="Pilus assembly protein FimV" evidence="3">
    <location>
        <begin position="25"/>
        <end position="1379"/>
    </location>
</feature>
<evidence type="ECO:0008006" key="6">
    <source>
        <dbReference type="Google" id="ProtNLM"/>
    </source>
</evidence>
<feature type="region of interest" description="Disordered" evidence="1">
    <location>
        <begin position="1057"/>
        <end position="1092"/>
    </location>
</feature>
<gene>
    <name evidence="4" type="ORF">C9I89_15940</name>
</gene>
<keyword evidence="3" id="KW-0732">Signal</keyword>
<dbReference type="InterPro" id="IPR020012">
    <property type="entry name" value="LysM_FimV"/>
</dbReference>
<feature type="compositionally biased region" description="Basic and acidic residues" evidence="1">
    <location>
        <begin position="1063"/>
        <end position="1081"/>
    </location>
</feature>
<feature type="compositionally biased region" description="Acidic residues" evidence="1">
    <location>
        <begin position="841"/>
        <end position="850"/>
    </location>
</feature>
<dbReference type="NCBIfam" id="TIGR03505">
    <property type="entry name" value="FimV_core"/>
    <property type="match status" value="1"/>
</dbReference>
<feature type="region of interest" description="Disordered" evidence="1">
    <location>
        <begin position="1119"/>
        <end position="1187"/>
    </location>
</feature>
<name>A0A2T3MVA6_9GAMM</name>
<dbReference type="OrthoDB" id="5298707at2"/>
<feature type="transmembrane region" description="Helical" evidence="2">
    <location>
        <begin position="290"/>
        <end position="312"/>
    </location>
</feature>
<accession>A0A2T3MVA6</accession>
<feature type="region of interest" description="Disordered" evidence="1">
    <location>
        <begin position="321"/>
        <end position="386"/>
    </location>
</feature>
<feature type="compositionally biased region" description="Polar residues" evidence="1">
    <location>
        <begin position="1137"/>
        <end position="1150"/>
    </location>
</feature>
<sequence length="1379" mass="150239">MMKRLILPVFFATAAFLVPVQVHANTVRILGPADDDQPFAVSDRYQDTNQTGAVSNTGSVNQYGPTRDNETLWSISSRYRPNQSVSVYQVIGAIHRANPRAFENNNIHGLIPGSQLRMPTMAQIQREDIASVKRRLEIDQRRQARRTAVPSTPRALANQSPQKLAKAEPPVVATPLAQPENASEETITPSQKATERGIIPAKPLKAAPTELQEQLDASDVQMTKLLESNHLLRVRLAEMRHEVTALKDQIADDEELRGEIIGFLEQQKTQQQQPVVEEPSWVDSVIANPWILAAVALIPGALIAGAIAFFMFGRKKKEAGSDDVKSLDAPDTNGPVMVAPPIDDGDEIPDLTLSEDNDIDDLFTSDESSLFDDPEESLFTSDSGMEIGHAAGDAHSLDLSSDSDDDFDIHSDLSSSSISVKGNEEAIGLQDMERALDLMEQSSEQSSDEALAAMWEQSLQEQDDNEQNFDLSSDEANSAFDDELMTSDGLDEGLLDQSILDDLLSEVENEVADQDELDSLFDSVSTESPELMGADSFVKAPDSSALDSGVLDTAALENSTLEDTSAADNIAEQAAVDQALAEAAELANPTVVDEAVYFAEHSDAEPPEQDAVFKEGSVELLDEIIDDDDDELSSDIDLEENSTALLDELLEGEDDSILNPAISIDENSTALLDELLDEADDDFENEASELNVATELDDELNSLVDNSLDIDDLVIEENSTDLLDDILEEHLISDVLSSAESDGAESRDIAPGLAEQIDPEFDPVDSGSSVNGIETVVDERGNGTDEMDADFPSQEVPAAAFDAILNEALETQLHDELTPKPQNIEPTDVDEPALQSANLAEEEAVLEPESDSIPAPESGLMSEEQDSIDSLVADVESLFDEPESDDIQDLERSVDELLETVNNPAFDKPVVDPAIEQPVIDSDEFPVFDEEAALAEVESDANQFQGLPPIGSEVGESLSLDDLPEFDEEAAFNDPEADAVEEALSPLSEDEEQAALDNMIKQLQQAVEAADKPQQANELTEDALLAPSVQPEEFSAAEFEFAAIDPATLPEFSEDEALQASFEEQHELEQYELEQGLKERYSAQPLPAQPQPVSADVFDENLIESAGLDMAALLTEPDSMFEFEAEPETPAEPEPAQNKTSVSELPSSAAQPDLDEQFDLDEQVEATEAQVSKPGVKADLRLPDEQGLDVDERERLLFEEPTDYNDDTDIVMSEEDAAIWATSIPEPELESENWSEQPYMQVEDVDAFDPEALLAEAEESSLLLDEGASELLEEEESASSPYISIEELMKDDELNNPLDLDSEPLNLEVGLDEFPDVLADIESFDVDDQGEFASKLDLAKAYLEMNDADGAIALLEDVAASGDAGSQREAKSLLTQYHR</sequence>
<organism evidence="4 5">
    <name type="scientific">Photobacterium lipolyticum</name>
    <dbReference type="NCBI Taxonomy" id="266810"/>
    <lineage>
        <taxon>Bacteria</taxon>
        <taxon>Pseudomonadati</taxon>
        <taxon>Pseudomonadota</taxon>
        <taxon>Gammaproteobacteria</taxon>
        <taxon>Vibrionales</taxon>
        <taxon>Vibrionaceae</taxon>
        <taxon>Photobacterium</taxon>
    </lineage>
</organism>
<dbReference type="InterPro" id="IPR038440">
    <property type="entry name" value="FimV_C_sf"/>
</dbReference>
<keyword evidence="2" id="KW-0812">Transmembrane</keyword>
<feature type="region of interest" description="Disordered" evidence="1">
    <location>
        <begin position="841"/>
        <end position="865"/>
    </location>
</feature>
<proteinExistence type="predicted"/>
<evidence type="ECO:0000256" key="3">
    <source>
        <dbReference type="SAM" id="SignalP"/>
    </source>
</evidence>
<keyword evidence="2" id="KW-0472">Membrane</keyword>
<evidence type="ECO:0000313" key="4">
    <source>
        <dbReference type="EMBL" id="PSW03882.1"/>
    </source>
</evidence>
<feature type="compositionally biased region" description="Basic and acidic residues" evidence="1">
    <location>
        <begin position="1176"/>
        <end position="1187"/>
    </location>
</feature>
<keyword evidence="5" id="KW-1185">Reference proteome</keyword>
<feature type="compositionally biased region" description="Acidic residues" evidence="1">
    <location>
        <begin position="1119"/>
        <end position="1131"/>
    </location>
</feature>